<dbReference type="AlphaFoldDB" id="A0A125MEW0"/>
<name>A0A125MEW0_9BACE</name>
<dbReference type="RefSeq" id="WP_007218994.1">
    <property type="nucleotide sequence ID" value="NZ_CABMLT010000031.1"/>
</dbReference>
<dbReference type="Proteomes" id="UP000448877">
    <property type="component" value="Unassembled WGS sequence"/>
</dbReference>
<dbReference type="GeneID" id="66307054"/>
<sequence>MQHEKQHLYSKIGYPVRTVILYLLFIICFSTGAEAGTNRKYYSAKLEDIGMQLYDHYKIDCLTVQTSIIDGYTITISHNAFQEICHIGFKLFPSVLTKQNPSPVYQFVERYLLELFLLRDDNAINRQLYEDKVSVRFRGERRKDVHTALLKVLSELKTNVSLSITTDNSHYSVLWTEKDHPLLYLRFPIQYELLWGMNKKEIESHFYPDLLISSSVVTGQEDSLSVSSENMQNIGNNRFVWNGEWYAVRSVNTNRYYEQLPDGSYSLIYSLNRPEESVRNLLVLPYDRSVTAIVNQKLYGGKNLSFEIPLIQLLNFCRQEGCEIFVGIEECDSKKIRGMMILLNRSFGYNHVMHFNAGPRMLEHPEKYKIEIQLYAYVPTHNIHSLFSEINNYK</sequence>
<evidence type="ECO:0000313" key="2">
    <source>
        <dbReference type="EMBL" id="KAA5423318.1"/>
    </source>
</evidence>
<keyword evidence="1" id="KW-0812">Transmembrane</keyword>
<reference evidence="2 3" key="1">
    <citation type="journal article" date="2019" name="Nat. Med.">
        <title>A library of human gut bacterial isolates paired with longitudinal multiomics data enables mechanistic microbiome research.</title>
        <authorList>
            <person name="Poyet M."/>
            <person name="Groussin M."/>
            <person name="Gibbons S.M."/>
            <person name="Avila-Pacheco J."/>
            <person name="Jiang X."/>
            <person name="Kearney S.M."/>
            <person name="Perrotta A.R."/>
            <person name="Berdy B."/>
            <person name="Zhao S."/>
            <person name="Lieberman T.D."/>
            <person name="Swanson P.K."/>
            <person name="Smith M."/>
            <person name="Roesemann S."/>
            <person name="Alexander J.E."/>
            <person name="Rich S.A."/>
            <person name="Livny J."/>
            <person name="Vlamakis H."/>
            <person name="Clish C."/>
            <person name="Bullock K."/>
            <person name="Deik A."/>
            <person name="Scott J."/>
            <person name="Pierce K.A."/>
            <person name="Xavier R.J."/>
            <person name="Alm E.J."/>
        </authorList>
    </citation>
    <scope>NUCLEOTIDE SEQUENCE [LARGE SCALE GENOMIC DNA]</scope>
    <source>
        <strain evidence="2 3">BIOML-A6</strain>
    </source>
</reference>
<evidence type="ECO:0000313" key="3">
    <source>
        <dbReference type="Proteomes" id="UP000448877"/>
    </source>
</evidence>
<keyword evidence="1" id="KW-1133">Transmembrane helix</keyword>
<accession>A0A125MEW0</accession>
<proteinExistence type="predicted"/>
<dbReference type="EMBL" id="VVYV01000002">
    <property type="protein sequence ID" value="KAA5423318.1"/>
    <property type="molecule type" value="Genomic_DNA"/>
</dbReference>
<evidence type="ECO:0000256" key="1">
    <source>
        <dbReference type="SAM" id="Phobius"/>
    </source>
</evidence>
<feature type="transmembrane region" description="Helical" evidence="1">
    <location>
        <begin position="12"/>
        <end position="33"/>
    </location>
</feature>
<comment type="caution">
    <text evidence="2">The sequence shown here is derived from an EMBL/GenBank/DDBJ whole genome shotgun (WGS) entry which is preliminary data.</text>
</comment>
<organism evidence="2 3">
    <name type="scientific">Bacteroides cellulosilyticus</name>
    <dbReference type="NCBI Taxonomy" id="246787"/>
    <lineage>
        <taxon>Bacteria</taxon>
        <taxon>Pseudomonadati</taxon>
        <taxon>Bacteroidota</taxon>
        <taxon>Bacteroidia</taxon>
        <taxon>Bacteroidales</taxon>
        <taxon>Bacteroidaceae</taxon>
        <taxon>Bacteroides</taxon>
    </lineage>
</organism>
<protein>
    <submittedName>
        <fullName evidence="2">Uncharacterized protein</fullName>
    </submittedName>
</protein>
<keyword evidence="1" id="KW-0472">Membrane</keyword>
<gene>
    <name evidence="2" type="ORF">F2Y81_01735</name>
</gene>